<dbReference type="GO" id="GO:0005737">
    <property type="term" value="C:cytoplasm"/>
    <property type="evidence" value="ECO:0007669"/>
    <property type="project" value="UniProtKB-SubCell"/>
</dbReference>
<sequence>MYSYIKGTVEEIYIDSIVVENNGIGYKINVSSNTIMNLQVGEATKIYTKLIVREDDMSLCGFVSREELKMFELLTSVSKIGPKVALSILSFASPAQLGAYILSEDIGKLSKAPGVGKKTAERIVLELKDKVDKNNIEFEPTLLSQKPTLISQDESVDALVALGYTLAESKEAVQKCKKDGMNTEAIIKKALTYIMSKSLK</sequence>
<dbReference type="AlphaFoldDB" id="A0AAX3H1X9"/>
<keyword evidence="8" id="KW-0547">Nucleotide-binding</keyword>
<keyword evidence="8" id="KW-0378">Hydrolase</keyword>
<dbReference type="InterPro" id="IPR003583">
    <property type="entry name" value="Hlx-hairpin-Hlx_DNA-bd_motif"/>
</dbReference>
<evidence type="ECO:0000256" key="5">
    <source>
        <dbReference type="ARBA" id="ARBA00023204"/>
    </source>
</evidence>
<dbReference type="InterPro" id="IPR036267">
    <property type="entry name" value="RuvA_C_sf"/>
</dbReference>
<dbReference type="Pfam" id="PF01330">
    <property type="entry name" value="RuvA_N"/>
    <property type="match status" value="1"/>
</dbReference>
<dbReference type="EMBL" id="CAADAT010000017">
    <property type="protein sequence ID" value="VFD55221.1"/>
    <property type="molecule type" value="Genomic_DNA"/>
</dbReference>
<dbReference type="InterPro" id="IPR010994">
    <property type="entry name" value="RuvA_2-like"/>
</dbReference>
<dbReference type="SUPFAM" id="SSF46929">
    <property type="entry name" value="DNA helicase RuvA subunit, C-terminal domain"/>
    <property type="match status" value="1"/>
</dbReference>
<dbReference type="RefSeq" id="WP_003422815.1">
    <property type="nucleotide sequence ID" value="NZ_BEHB01000018.1"/>
</dbReference>
<evidence type="ECO:0000313" key="9">
    <source>
        <dbReference type="Proteomes" id="UP000346772"/>
    </source>
</evidence>
<dbReference type="Proteomes" id="UP000346772">
    <property type="component" value="Unassembled WGS sequence"/>
</dbReference>
<organism evidence="8 9">
    <name type="scientific">Clostridioides difficile</name>
    <name type="common">Peptoclostridium difficile</name>
    <dbReference type="NCBI Taxonomy" id="1496"/>
    <lineage>
        <taxon>Bacteria</taxon>
        <taxon>Bacillati</taxon>
        <taxon>Bacillota</taxon>
        <taxon>Clostridia</taxon>
        <taxon>Peptostreptococcales</taxon>
        <taxon>Peptostreptococcaceae</taxon>
        <taxon>Clostridioides</taxon>
    </lineage>
</organism>
<comment type="caution">
    <text evidence="6">Lacks conserved residue(s) required for the propagation of feature annotation.</text>
</comment>
<reference evidence="8 9" key="1">
    <citation type="submission" date="2019-02" db="EMBL/GenBank/DDBJ databases">
        <authorList>
            <consortium name="Pathogen Informatics"/>
        </authorList>
    </citation>
    <scope>NUCLEOTIDE SEQUENCE [LARGE SCALE GENOMIC DNA]</scope>
    <source>
        <strain evidence="8 9">078GUE027</strain>
    </source>
</reference>
<evidence type="ECO:0000256" key="4">
    <source>
        <dbReference type="ARBA" id="ARBA00023172"/>
    </source>
</evidence>
<dbReference type="SMART" id="SM00278">
    <property type="entry name" value="HhH1"/>
    <property type="match status" value="2"/>
</dbReference>
<keyword evidence="2 6" id="KW-0227">DNA damage</keyword>
<dbReference type="SUPFAM" id="SSF50249">
    <property type="entry name" value="Nucleic acid-binding proteins"/>
    <property type="match status" value="1"/>
</dbReference>
<evidence type="ECO:0000256" key="3">
    <source>
        <dbReference type="ARBA" id="ARBA00023125"/>
    </source>
</evidence>
<keyword evidence="5 6" id="KW-0234">DNA repair</keyword>
<accession>A0AAX3H1X9</accession>
<name>A0AAX3H1X9_CLODI</name>
<gene>
    <name evidence="6 8" type="primary">ruvA</name>
    <name evidence="8" type="ORF">SAMEA1710456_02725</name>
</gene>
<dbReference type="GO" id="GO:0009378">
    <property type="term" value="F:four-way junction helicase activity"/>
    <property type="evidence" value="ECO:0007669"/>
    <property type="project" value="InterPro"/>
</dbReference>
<feature type="domain" description="Helix-hairpin-helix DNA-binding motif class 1" evidence="7">
    <location>
        <begin position="107"/>
        <end position="126"/>
    </location>
</feature>
<evidence type="ECO:0000259" key="7">
    <source>
        <dbReference type="SMART" id="SM00278"/>
    </source>
</evidence>
<dbReference type="Gene3D" id="2.40.50.140">
    <property type="entry name" value="Nucleic acid-binding proteins"/>
    <property type="match status" value="1"/>
</dbReference>
<dbReference type="Gene3D" id="1.10.150.20">
    <property type="entry name" value="5' to 3' exonuclease, C-terminal subdomain"/>
    <property type="match status" value="1"/>
</dbReference>
<evidence type="ECO:0000256" key="2">
    <source>
        <dbReference type="ARBA" id="ARBA00022763"/>
    </source>
</evidence>
<dbReference type="SUPFAM" id="SSF47781">
    <property type="entry name" value="RuvA domain 2-like"/>
    <property type="match status" value="1"/>
</dbReference>
<protein>
    <recommendedName>
        <fullName evidence="6">Holliday junction branch migration complex subunit RuvA</fullName>
    </recommendedName>
</protein>
<dbReference type="GO" id="GO:0005524">
    <property type="term" value="F:ATP binding"/>
    <property type="evidence" value="ECO:0007669"/>
    <property type="project" value="InterPro"/>
</dbReference>
<dbReference type="GO" id="GO:0048476">
    <property type="term" value="C:Holliday junction resolvase complex"/>
    <property type="evidence" value="ECO:0007669"/>
    <property type="project" value="UniProtKB-UniRule"/>
</dbReference>
<dbReference type="CDD" id="cd14332">
    <property type="entry name" value="UBA_RuvA_C"/>
    <property type="match status" value="1"/>
</dbReference>
<dbReference type="InterPro" id="IPR012340">
    <property type="entry name" value="NA-bd_OB-fold"/>
</dbReference>
<comment type="subcellular location">
    <subcellularLocation>
        <location evidence="6">Cytoplasm</location>
    </subcellularLocation>
</comment>
<dbReference type="HAMAP" id="MF_00031">
    <property type="entry name" value="DNA_HJ_migration_RuvA"/>
    <property type="match status" value="1"/>
</dbReference>
<keyword evidence="3 6" id="KW-0238">DNA-binding</keyword>
<dbReference type="NCBIfam" id="TIGR00084">
    <property type="entry name" value="ruvA"/>
    <property type="match status" value="1"/>
</dbReference>
<dbReference type="GO" id="GO:0009379">
    <property type="term" value="C:Holliday junction helicase complex"/>
    <property type="evidence" value="ECO:0007669"/>
    <property type="project" value="InterPro"/>
</dbReference>
<dbReference type="InterPro" id="IPR000085">
    <property type="entry name" value="RuvA"/>
</dbReference>
<comment type="caution">
    <text evidence="8">The sequence shown here is derived from an EMBL/GenBank/DDBJ whole genome shotgun (WGS) entry which is preliminary data.</text>
</comment>
<dbReference type="Gene3D" id="1.10.8.10">
    <property type="entry name" value="DNA helicase RuvA subunit, C-terminal domain"/>
    <property type="match status" value="1"/>
</dbReference>
<keyword evidence="1 6" id="KW-0963">Cytoplasm</keyword>
<proteinExistence type="inferred from homology"/>
<evidence type="ECO:0000313" key="8">
    <source>
        <dbReference type="EMBL" id="VFD55221.1"/>
    </source>
</evidence>
<dbReference type="InterPro" id="IPR011114">
    <property type="entry name" value="RuvA_C"/>
</dbReference>
<comment type="domain">
    <text evidence="6">Has three domains with a flexible linker between the domains II and III and assumes an 'L' shape. Domain III is highly mobile and contacts RuvB.</text>
</comment>
<comment type="similarity">
    <text evidence="6">Belongs to the RuvA family.</text>
</comment>
<dbReference type="Pfam" id="PF14520">
    <property type="entry name" value="HHH_5"/>
    <property type="match status" value="1"/>
</dbReference>
<evidence type="ECO:0000256" key="6">
    <source>
        <dbReference type="HAMAP-Rule" id="MF_00031"/>
    </source>
</evidence>
<feature type="region of interest" description="Domain III" evidence="6">
    <location>
        <begin position="153"/>
        <end position="200"/>
    </location>
</feature>
<dbReference type="GO" id="GO:0000400">
    <property type="term" value="F:four-way junction DNA binding"/>
    <property type="evidence" value="ECO:0007669"/>
    <property type="project" value="UniProtKB-UniRule"/>
</dbReference>
<evidence type="ECO:0000256" key="1">
    <source>
        <dbReference type="ARBA" id="ARBA00022490"/>
    </source>
</evidence>
<comment type="function">
    <text evidence="6">The RuvA-RuvB-RuvC complex processes Holliday junction (HJ) DNA during genetic recombination and DNA repair, while the RuvA-RuvB complex plays an important role in the rescue of blocked DNA replication forks via replication fork reversal (RFR). RuvA specifically binds to HJ cruciform DNA, conferring on it an open structure. The RuvB hexamer acts as an ATP-dependent pump, pulling dsDNA into and through the RuvAB complex. HJ branch migration allows RuvC to scan DNA until it finds its consensus sequence, where it cleaves and resolves the cruciform DNA.</text>
</comment>
<dbReference type="GO" id="GO:0016787">
    <property type="term" value="F:hydrolase activity"/>
    <property type="evidence" value="ECO:0007669"/>
    <property type="project" value="UniProtKB-KW"/>
</dbReference>
<keyword evidence="4 6" id="KW-0233">DNA recombination</keyword>
<dbReference type="Pfam" id="PF07499">
    <property type="entry name" value="RuvA_C"/>
    <property type="match status" value="1"/>
</dbReference>
<feature type="domain" description="Helix-hairpin-helix DNA-binding motif class 1" evidence="7">
    <location>
        <begin position="72"/>
        <end position="91"/>
    </location>
</feature>
<dbReference type="GO" id="GO:0006281">
    <property type="term" value="P:DNA repair"/>
    <property type="evidence" value="ECO:0007669"/>
    <property type="project" value="UniProtKB-UniRule"/>
</dbReference>
<keyword evidence="8" id="KW-0347">Helicase</keyword>
<keyword evidence="8" id="KW-0067">ATP-binding</keyword>
<comment type="subunit">
    <text evidence="6">Homotetramer. Forms an RuvA(8)-RuvB(12)-Holliday junction (HJ) complex. HJ DNA is sandwiched between 2 RuvA tetramers; dsDNA enters through RuvA and exits via RuvB. An RuvB hexamer assembles on each DNA strand where it exits the tetramer. Each RuvB hexamer is contacted by two RuvA subunits (via domain III) on 2 adjacent RuvB subunits; this complex drives branch migration. In the full resolvosome a probable DNA-RuvA(4)-RuvB(12)-RuvC(2) complex forms which resolves the HJ.</text>
</comment>
<dbReference type="InterPro" id="IPR013849">
    <property type="entry name" value="DNA_helicase_Holl-junc_RuvA_I"/>
</dbReference>
<dbReference type="GO" id="GO:0006310">
    <property type="term" value="P:DNA recombination"/>
    <property type="evidence" value="ECO:0007669"/>
    <property type="project" value="UniProtKB-UniRule"/>
</dbReference>